<dbReference type="AlphaFoldDB" id="A0AAD5Q874"/>
<comment type="caution">
    <text evidence="8">The sequence shown here is derived from an EMBL/GenBank/DDBJ whole genome shotgun (WGS) entry which is preliminary data.</text>
</comment>
<keyword evidence="4" id="KW-0804">Transcription</keyword>
<keyword evidence="2" id="KW-0678">Repressor</keyword>
<name>A0AAD5Q874_PYTIN</name>
<proteinExistence type="predicted"/>
<dbReference type="InterPro" id="IPR013907">
    <property type="entry name" value="Sds3"/>
</dbReference>
<accession>A0AAD5Q874</accession>
<feature type="compositionally biased region" description="Polar residues" evidence="7">
    <location>
        <begin position="1"/>
        <end position="14"/>
    </location>
</feature>
<evidence type="ECO:0000256" key="5">
    <source>
        <dbReference type="ARBA" id="ARBA00023242"/>
    </source>
</evidence>
<evidence type="ECO:0000256" key="7">
    <source>
        <dbReference type="SAM" id="MobiDB-lite"/>
    </source>
</evidence>
<feature type="compositionally biased region" description="Low complexity" evidence="7">
    <location>
        <begin position="138"/>
        <end position="150"/>
    </location>
</feature>
<feature type="region of interest" description="Disordered" evidence="7">
    <location>
        <begin position="1"/>
        <end position="21"/>
    </location>
</feature>
<dbReference type="Proteomes" id="UP001209570">
    <property type="component" value="Unassembled WGS sequence"/>
</dbReference>
<evidence type="ECO:0000256" key="1">
    <source>
        <dbReference type="ARBA" id="ARBA00004123"/>
    </source>
</evidence>
<keyword evidence="3" id="KW-0805">Transcription regulation</keyword>
<evidence type="ECO:0000313" key="8">
    <source>
        <dbReference type="EMBL" id="KAJ0395820.1"/>
    </source>
</evidence>
<keyword evidence="6" id="KW-0175">Coiled coil</keyword>
<evidence type="ECO:0000313" key="9">
    <source>
        <dbReference type="Proteomes" id="UP001209570"/>
    </source>
</evidence>
<dbReference type="GO" id="GO:0010468">
    <property type="term" value="P:regulation of gene expression"/>
    <property type="evidence" value="ECO:0007669"/>
    <property type="project" value="UniProtKB-ARBA"/>
</dbReference>
<organism evidence="8 9">
    <name type="scientific">Pythium insidiosum</name>
    <name type="common">Pythiosis disease agent</name>
    <dbReference type="NCBI Taxonomy" id="114742"/>
    <lineage>
        <taxon>Eukaryota</taxon>
        <taxon>Sar</taxon>
        <taxon>Stramenopiles</taxon>
        <taxon>Oomycota</taxon>
        <taxon>Peronosporomycetes</taxon>
        <taxon>Pythiales</taxon>
        <taxon>Pythiaceae</taxon>
        <taxon>Pythium</taxon>
    </lineage>
</organism>
<keyword evidence="5" id="KW-0539">Nucleus</keyword>
<feature type="region of interest" description="Disordered" evidence="7">
    <location>
        <begin position="119"/>
        <end position="150"/>
    </location>
</feature>
<feature type="coiled-coil region" evidence="6">
    <location>
        <begin position="86"/>
        <end position="117"/>
    </location>
</feature>
<dbReference type="SMART" id="SM01401">
    <property type="entry name" value="Sds3"/>
    <property type="match status" value="1"/>
</dbReference>
<keyword evidence="9" id="KW-1185">Reference proteome</keyword>
<evidence type="ECO:0000256" key="3">
    <source>
        <dbReference type="ARBA" id="ARBA00023015"/>
    </source>
</evidence>
<evidence type="ECO:0000256" key="2">
    <source>
        <dbReference type="ARBA" id="ARBA00022491"/>
    </source>
</evidence>
<evidence type="ECO:0000256" key="6">
    <source>
        <dbReference type="SAM" id="Coils"/>
    </source>
</evidence>
<reference evidence="8" key="1">
    <citation type="submission" date="2021-12" db="EMBL/GenBank/DDBJ databases">
        <title>Prjna785345.</title>
        <authorList>
            <person name="Rujirawat T."/>
            <person name="Krajaejun T."/>
        </authorList>
    </citation>
    <scope>NUCLEOTIDE SEQUENCE</scope>
    <source>
        <strain evidence="8">Pi057C3</strain>
    </source>
</reference>
<gene>
    <name evidence="8" type="ORF">P43SY_007446</name>
</gene>
<evidence type="ECO:0000256" key="4">
    <source>
        <dbReference type="ARBA" id="ARBA00023163"/>
    </source>
</evidence>
<dbReference type="GO" id="GO:0005654">
    <property type="term" value="C:nucleoplasm"/>
    <property type="evidence" value="ECO:0007669"/>
    <property type="project" value="UniProtKB-ARBA"/>
</dbReference>
<sequence>MSSWRRASPVTTPSGPRDLADALPTDEAALREELRLVDERISRIQHETDEEFVHGCEVLLACRQQQITSAYDRFERLQQTARMLHAHECRQARERYVARCEQLKQDMSNEIQREIRRLQQSRDGVSVMDRRRPSRHMGPSSSSVNSGGVGSAQAATHGLALFAAASASASAPGDGSDLSFSGIGYDTAAMNEDRVAMAQLAEKRRLEVLLSATPVFAPLNKVMAPDEIAADLAQLQRVVTESERAAARAGQDSELLWGAGSSGNPSPAAGVKRRRLLYNPSMLQEGQEIAVYSASPARALVLAGVITAATSTRVFVKTASGRFESVAVQDWKEGRVSVHAVEPRSS</sequence>
<dbReference type="EMBL" id="JAKCXM010000324">
    <property type="protein sequence ID" value="KAJ0395820.1"/>
    <property type="molecule type" value="Genomic_DNA"/>
</dbReference>
<comment type="subcellular location">
    <subcellularLocation>
        <location evidence="1">Nucleus</location>
    </subcellularLocation>
</comment>
<protein>
    <submittedName>
        <fullName evidence="8">Uncharacterized protein</fullName>
    </submittedName>
</protein>